<evidence type="ECO:0000313" key="2">
    <source>
        <dbReference type="EMBL" id="RVT47066.1"/>
    </source>
</evidence>
<organism evidence="2 3">
    <name type="scientific">Rubrivivax albus</name>
    <dbReference type="NCBI Taxonomy" id="2499835"/>
    <lineage>
        <taxon>Bacteria</taxon>
        <taxon>Pseudomonadati</taxon>
        <taxon>Pseudomonadota</taxon>
        <taxon>Betaproteobacteria</taxon>
        <taxon>Burkholderiales</taxon>
        <taxon>Sphaerotilaceae</taxon>
        <taxon>Rubrivivax</taxon>
    </lineage>
</organism>
<accession>A0A437JKA7</accession>
<reference evidence="2 3" key="1">
    <citation type="submission" date="2019-01" db="EMBL/GenBank/DDBJ databases">
        <authorList>
            <person name="Chen W.-M."/>
        </authorList>
    </citation>
    <scope>NUCLEOTIDE SEQUENCE [LARGE SCALE GENOMIC DNA]</scope>
    <source>
        <strain evidence="2 3">ICH-3</strain>
    </source>
</reference>
<dbReference type="Pfam" id="PF06877">
    <property type="entry name" value="RraB"/>
    <property type="match status" value="1"/>
</dbReference>
<dbReference type="InterPro" id="IPR009671">
    <property type="entry name" value="RraB_dom"/>
</dbReference>
<comment type="caution">
    <text evidence="2">The sequence shown here is derived from an EMBL/GenBank/DDBJ whole genome shotgun (WGS) entry which is preliminary data.</text>
</comment>
<proteinExistence type="predicted"/>
<evidence type="ECO:0000313" key="3">
    <source>
        <dbReference type="Proteomes" id="UP000288178"/>
    </source>
</evidence>
<dbReference type="AlphaFoldDB" id="A0A437JKA7"/>
<sequence>MGSTSPASAAERSEISLNQLREMFADMRTRPGYAKWNVDGELLWGYFFTDPEPKKLRPVAEQLSQRGYQVVSIHQAEDKSTFFLHVERIEHHTPESLHQRNQEFYKLARQFGLQSYDGMDVGPVAR</sequence>
<evidence type="ECO:0000259" key="1">
    <source>
        <dbReference type="Pfam" id="PF06877"/>
    </source>
</evidence>
<dbReference type="InterPro" id="IPR036701">
    <property type="entry name" value="RraB-like_sf"/>
</dbReference>
<dbReference type="Proteomes" id="UP000288178">
    <property type="component" value="Unassembled WGS sequence"/>
</dbReference>
<name>A0A437JKA7_9BURK</name>
<gene>
    <name evidence="2" type="ORF">ENE75_24405</name>
</gene>
<keyword evidence="3" id="KW-1185">Reference proteome</keyword>
<feature type="domain" description="Regulator of ribonuclease activity B" evidence="1">
    <location>
        <begin position="38"/>
        <end position="121"/>
    </location>
</feature>
<dbReference type="OrthoDB" id="894113at2"/>
<dbReference type="Gene3D" id="3.30.70.970">
    <property type="entry name" value="RraB-like"/>
    <property type="match status" value="1"/>
</dbReference>
<protein>
    <submittedName>
        <fullName evidence="2">Ribonuclease E inhibitor RraB</fullName>
    </submittedName>
</protein>
<dbReference type="EMBL" id="SACT01000023">
    <property type="protein sequence ID" value="RVT47066.1"/>
    <property type="molecule type" value="Genomic_DNA"/>
</dbReference>
<dbReference type="SUPFAM" id="SSF89946">
    <property type="entry name" value="Hypothetical protein VC0424"/>
    <property type="match status" value="1"/>
</dbReference>